<accession>A0A5M9ZKP1</accession>
<reference evidence="1 2" key="1">
    <citation type="journal article" date="2019" name="Syst. Appl. Microbiol.">
        <title>Characterization of Bifidobacterium species in feaces of the Egyptian fruit bat: Description of B. vespertilionis sp. nov. and B. rousetti sp. nov.</title>
        <authorList>
            <person name="Modesto M."/>
            <person name="Satti M."/>
            <person name="Watanabe K."/>
            <person name="Puglisi E."/>
            <person name="Morelli L."/>
            <person name="Huang C.-H."/>
            <person name="Liou J.-S."/>
            <person name="Miyashita M."/>
            <person name="Tamura T."/>
            <person name="Saito S."/>
            <person name="Mori K."/>
            <person name="Huang L."/>
            <person name="Sciavilla P."/>
            <person name="Sandri C."/>
            <person name="Spiezio C."/>
            <person name="Vitali F."/>
            <person name="Cavalieri D."/>
            <person name="Perpetuini G."/>
            <person name="Tofalo R."/>
            <person name="Bonetti A."/>
            <person name="Arita M."/>
            <person name="Mattarelli P."/>
        </authorList>
    </citation>
    <scope>NUCLEOTIDE SEQUENCE [LARGE SCALE GENOMIC DNA]</scope>
    <source>
        <strain evidence="1 2">RST17</strain>
    </source>
</reference>
<dbReference type="AlphaFoldDB" id="A0A5M9ZKP1"/>
<name>A0A5M9ZKP1_9BIFI</name>
<evidence type="ECO:0000313" key="2">
    <source>
        <dbReference type="Proteomes" id="UP000410049"/>
    </source>
</evidence>
<dbReference type="EMBL" id="RZUH01000004">
    <property type="protein sequence ID" value="KAA8828161.1"/>
    <property type="molecule type" value="Genomic_DNA"/>
</dbReference>
<comment type="caution">
    <text evidence="1">The sequence shown here is derived from an EMBL/GenBank/DDBJ whole genome shotgun (WGS) entry which is preliminary data.</text>
</comment>
<sequence length="108" mass="11521">MDESSNSAAFRGLLLDHALDQLRAVTGRWAELLEDGPDGFAPAPPSVLDGAVPLAWEDVADPTDPVPDRSACALIRVRRPDGSTPLLLARGVSFGDLLRDWTGLDTVD</sequence>
<proteinExistence type="predicted"/>
<dbReference type="Proteomes" id="UP000410049">
    <property type="component" value="Unassembled WGS sequence"/>
</dbReference>
<evidence type="ECO:0000313" key="1">
    <source>
        <dbReference type="EMBL" id="KAA8828161.1"/>
    </source>
</evidence>
<protein>
    <submittedName>
        <fullName evidence="1">Uncharacterized protein</fullName>
    </submittedName>
</protein>
<gene>
    <name evidence="1" type="ORF">EMO91_06895</name>
</gene>
<dbReference type="RefSeq" id="WP_150379327.1">
    <property type="nucleotide sequence ID" value="NZ_RZUH01000004.1"/>
</dbReference>
<organism evidence="1 2">
    <name type="scientific">Bifidobacterium myosotis</name>
    <dbReference type="NCBI Taxonomy" id="1630166"/>
    <lineage>
        <taxon>Bacteria</taxon>
        <taxon>Bacillati</taxon>
        <taxon>Actinomycetota</taxon>
        <taxon>Actinomycetes</taxon>
        <taxon>Bifidobacteriales</taxon>
        <taxon>Bifidobacteriaceae</taxon>
        <taxon>Bifidobacterium</taxon>
    </lineage>
</organism>